<protein>
    <submittedName>
        <fullName evidence="1">Amidohydrolase</fullName>
    </submittedName>
</protein>
<dbReference type="AlphaFoldDB" id="J9G2T6"/>
<name>J9G2T6_9ZZZZ</name>
<accession>J9G2T6</accession>
<evidence type="ECO:0000313" key="1">
    <source>
        <dbReference type="EMBL" id="EJW96107.1"/>
    </source>
</evidence>
<proteinExistence type="predicted"/>
<organism evidence="1">
    <name type="scientific">gut metagenome</name>
    <dbReference type="NCBI Taxonomy" id="749906"/>
    <lineage>
        <taxon>unclassified sequences</taxon>
        <taxon>metagenomes</taxon>
        <taxon>organismal metagenomes</taxon>
    </lineage>
</organism>
<comment type="caution">
    <text evidence="1">The sequence shown here is derived from an EMBL/GenBank/DDBJ whole genome shotgun (WGS) entry which is preliminary data.</text>
</comment>
<dbReference type="GO" id="GO:0016787">
    <property type="term" value="F:hydrolase activity"/>
    <property type="evidence" value="ECO:0007669"/>
    <property type="project" value="UniProtKB-KW"/>
</dbReference>
<sequence length="60" mass="6737">ADFHVENFKAAVLLPAKAFAMMIVDLLYDDAKEAKAILADFKPILTKEEYIAKLEGYFNA</sequence>
<dbReference type="EMBL" id="AMCI01005458">
    <property type="protein sequence ID" value="EJW96107.1"/>
    <property type="molecule type" value="Genomic_DNA"/>
</dbReference>
<feature type="non-terminal residue" evidence="1">
    <location>
        <position position="1"/>
    </location>
</feature>
<keyword evidence="1" id="KW-0378">Hydrolase</keyword>
<reference evidence="1" key="1">
    <citation type="journal article" date="2012" name="PLoS ONE">
        <title>Gene sets for utilization of primary and secondary nutrition supplies in the distal gut of endangered iberian lynx.</title>
        <authorList>
            <person name="Alcaide M."/>
            <person name="Messina E."/>
            <person name="Richter M."/>
            <person name="Bargiela R."/>
            <person name="Peplies J."/>
            <person name="Huws S.A."/>
            <person name="Newbold C.J."/>
            <person name="Golyshin P.N."/>
            <person name="Simon M.A."/>
            <person name="Lopez G."/>
            <person name="Yakimov M.M."/>
            <person name="Ferrer M."/>
        </authorList>
    </citation>
    <scope>NUCLEOTIDE SEQUENCE</scope>
</reference>
<gene>
    <name evidence="1" type="ORF">EVA_15786</name>
</gene>